<dbReference type="PANTHER" id="PTHR12128">
    <property type="entry name" value="DIHYDRODIPICOLINATE SYNTHASE"/>
    <property type="match status" value="1"/>
</dbReference>
<dbReference type="GO" id="GO:0005829">
    <property type="term" value="C:cytosol"/>
    <property type="evidence" value="ECO:0007669"/>
    <property type="project" value="TreeGrafter"/>
</dbReference>
<dbReference type="Proteomes" id="UP000242592">
    <property type="component" value="Unassembled WGS sequence"/>
</dbReference>
<evidence type="ECO:0000256" key="5">
    <source>
        <dbReference type="ARBA" id="ARBA00022490"/>
    </source>
</evidence>
<dbReference type="Gene3D" id="3.20.20.70">
    <property type="entry name" value="Aldolase class I"/>
    <property type="match status" value="1"/>
</dbReference>
<dbReference type="InterPro" id="IPR020625">
    <property type="entry name" value="Schiff_base-form_aldolases_AS"/>
</dbReference>
<dbReference type="GO" id="GO:0009089">
    <property type="term" value="P:lysine biosynthetic process via diaminopimelate"/>
    <property type="evidence" value="ECO:0007669"/>
    <property type="project" value="UniProtKB-UniRule"/>
</dbReference>
<accession>A0A1M5SKR6</accession>
<keyword evidence="17" id="KW-1185">Reference proteome</keyword>
<sequence length="293" mass="32716">MFEGIGTAIVTPFKDGKLDIEAFEKLLKFQIDNHIQAIVVLGTTGEAPNINLKEREVLISKAKEICDGKAKIIVGAGSNGINHTMELVKNAEQYDVDGLLIVTPYYNKPTQNGLYEYYKYISEHTDLEIIIYNVPGRTGINILPETVYKIANDCKNVKALKEANSSFEQINKDLLLLKQIDNFKIFSGNDDTAFQLLASGGHGIISVASNIIPWQMVQMFNAIKEGNIEKAREIHFTYYQLFKSLFVETNPIPVKAALFLMGFINNELRLPLVPASELTLKTINETLRGCGII</sequence>
<evidence type="ECO:0000256" key="6">
    <source>
        <dbReference type="ARBA" id="ARBA00022605"/>
    </source>
</evidence>
<evidence type="ECO:0000256" key="4">
    <source>
        <dbReference type="ARBA" id="ARBA00012086"/>
    </source>
</evidence>
<evidence type="ECO:0000256" key="10">
    <source>
        <dbReference type="ARBA" id="ARBA00023270"/>
    </source>
</evidence>
<comment type="subcellular location">
    <subcellularLocation>
        <location evidence="12">Cytoplasm</location>
    </subcellularLocation>
</comment>
<comment type="pathway">
    <text evidence="2 12">Amino-acid biosynthesis; L-lysine biosynthesis via DAP pathway; (S)-tetrahydrodipicolinate from L-aspartate: step 3/4.</text>
</comment>
<feature type="site" description="Part of a proton relay during catalysis" evidence="12">
    <location>
        <position position="43"/>
    </location>
</feature>
<dbReference type="NCBIfam" id="TIGR00674">
    <property type="entry name" value="dapA"/>
    <property type="match status" value="1"/>
</dbReference>
<dbReference type="SMART" id="SM01130">
    <property type="entry name" value="DHDPS"/>
    <property type="match status" value="1"/>
</dbReference>
<dbReference type="GO" id="GO:0019877">
    <property type="term" value="P:diaminopimelate biosynthetic process"/>
    <property type="evidence" value="ECO:0007669"/>
    <property type="project" value="UniProtKB-UniRule"/>
</dbReference>
<dbReference type="PROSITE" id="PS00665">
    <property type="entry name" value="DHDPS_1"/>
    <property type="match status" value="1"/>
</dbReference>
<organism evidence="16 17">
    <name type="scientific">Thermosipho atlanticus DSM 15807</name>
    <dbReference type="NCBI Taxonomy" id="1123380"/>
    <lineage>
        <taxon>Bacteria</taxon>
        <taxon>Thermotogati</taxon>
        <taxon>Thermotogota</taxon>
        <taxon>Thermotogae</taxon>
        <taxon>Thermotogales</taxon>
        <taxon>Fervidobacteriaceae</taxon>
        <taxon>Thermosipho</taxon>
    </lineage>
</organism>
<evidence type="ECO:0000256" key="9">
    <source>
        <dbReference type="ARBA" id="ARBA00023239"/>
    </source>
</evidence>
<feature type="active site" description="Schiff-base intermediate with substrate" evidence="12 14">
    <location>
        <position position="161"/>
    </location>
</feature>
<keyword evidence="5 12" id="KW-0963">Cytoplasm</keyword>
<feature type="binding site" evidence="12 15">
    <location>
        <position position="44"/>
    </location>
    <ligand>
        <name>pyruvate</name>
        <dbReference type="ChEBI" id="CHEBI:15361"/>
    </ligand>
</feature>
<dbReference type="EC" id="4.3.3.7" evidence="4 12"/>
<evidence type="ECO:0000256" key="13">
    <source>
        <dbReference type="PIRNR" id="PIRNR001365"/>
    </source>
</evidence>
<name>A0A1M5SKR6_9BACT</name>
<dbReference type="InterPro" id="IPR020624">
    <property type="entry name" value="Schiff_base-form_aldolases_CS"/>
</dbReference>
<dbReference type="InterPro" id="IPR002220">
    <property type="entry name" value="DapA-like"/>
</dbReference>
<dbReference type="SUPFAM" id="SSF51569">
    <property type="entry name" value="Aldolase"/>
    <property type="match status" value="1"/>
</dbReference>
<comment type="caution">
    <text evidence="12">Was originally thought to be a dihydrodipicolinate synthase (DHDPS), catalyzing the condensation of (S)-aspartate-beta-semialdehyde [(S)-ASA] and pyruvate to dihydrodipicolinate (DHDP). However, it was shown in E.coli that the product of the enzymatic reaction is not dihydrodipicolinate but in fact (4S)-4-hydroxy-2,3,4,5-tetrahydro-(2S)-dipicolinic acid (HTPA), and that the consecutive dehydration reaction leading to DHDP is not spontaneous but catalyzed by DapB.</text>
</comment>
<evidence type="ECO:0000256" key="2">
    <source>
        <dbReference type="ARBA" id="ARBA00005120"/>
    </source>
</evidence>
<keyword evidence="10 12" id="KW-0704">Schiff base</keyword>
<protein>
    <recommendedName>
        <fullName evidence="4 12">4-hydroxy-tetrahydrodipicolinate synthase</fullName>
        <shortName evidence="12">HTPA synthase</shortName>
        <ecNumber evidence="4 12">4.3.3.7</ecNumber>
    </recommendedName>
</protein>
<dbReference type="CDD" id="cd00950">
    <property type="entry name" value="DHDPS"/>
    <property type="match status" value="1"/>
</dbReference>
<dbReference type="AlphaFoldDB" id="A0A1M5SKR6"/>
<dbReference type="UniPathway" id="UPA00034">
    <property type="reaction ID" value="UER00017"/>
</dbReference>
<dbReference type="PANTHER" id="PTHR12128:SF66">
    <property type="entry name" value="4-HYDROXY-2-OXOGLUTARATE ALDOLASE, MITOCHONDRIAL"/>
    <property type="match status" value="1"/>
</dbReference>
<dbReference type="RefSeq" id="WP_073072753.1">
    <property type="nucleotide sequence ID" value="NZ_FQXN01000003.1"/>
</dbReference>
<feature type="binding site" evidence="12 15">
    <location>
        <position position="205"/>
    </location>
    <ligand>
        <name>pyruvate</name>
        <dbReference type="ChEBI" id="CHEBI:15361"/>
    </ligand>
</feature>
<evidence type="ECO:0000256" key="14">
    <source>
        <dbReference type="PIRSR" id="PIRSR001365-1"/>
    </source>
</evidence>
<dbReference type="GO" id="GO:0008840">
    <property type="term" value="F:4-hydroxy-tetrahydrodipicolinate synthase activity"/>
    <property type="evidence" value="ECO:0007669"/>
    <property type="project" value="UniProtKB-UniRule"/>
</dbReference>
<gene>
    <name evidence="12" type="primary">dapA</name>
    <name evidence="16" type="ORF">SAMN02745199_0924</name>
</gene>
<dbReference type="Pfam" id="PF00701">
    <property type="entry name" value="DHDPS"/>
    <property type="match status" value="1"/>
</dbReference>
<keyword evidence="6 12" id="KW-0028">Amino-acid biosynthesis</keyword>
<evidence type="ECO:0000256" key="8">
    <source>
        <dbReference type="ARBA" id="ARBA00023154"/>
    </source>
</evidence>
<dbReference type="InterPro" id="IPR005263">
    <property type="entry name" value="DapA"/>
</dbReference>
<feature type="site" description="Part of a proton relay during catalysis" evidence="12">
    <location>
        <position position="106"/>
    </location>
</feature>
<dbReference type="EMBL" id="FQXN01000003">
    <property type="protein sequence ID" value="SHH38980.1"/>
    <property type="molecule type" value="Genomic_DNA"/>
</dbReference>
<keyword evidence="7 12" id="KW-0220">Diaminopimelate biosynthesis</keyword>
<comment type="similarity">
    <text evidence="3 12 13">Belongs to the DapA family.</text>
</comment>
<evidence type="ECO:0000313" key="16">
    <source>
        <dbReference type="EMBL" id="SHH38980.1"/>
    </source>
</evidence>
<evidence type="ECO:0000256" key="11">
    <source>
        <dbReference type="ARBA" id="ARBA00047836"/>
    </source>
</evidence>
<dbReference type="InterPro" id="IPR013785">
    <property type="entry name" value="Aldolase_TIM"/>
</dbReference>
<reference evidence="17" key="1">
    <citation type="submission" date="2016-11" db="EMBL/GenBank/DDBJ databases">
        <authorList>
            <person name="Varghese N."/>
            <person name="Submissions S."/>
        </authorList>
    </citation>
    <scope>NUCLEOTIDE SEQUENCE [LARGE SCALE GENOMIC DNA]</scope>
    <source>
        <strain evidence="17">DSM 15807</strain>
    </source>
</reference>
<comment type="subunit">
    <text evidence="12">Homotetramer; dimer of dimers.</text>
</comment>
<evidence type="ECO:0000313" key="17">
    <source>
        <dbReference type="Proteomes" id="UP000242592"/>
    </source>
</evidence>
<dbReference type="PRINTS" id="PR00146">
    <property type="entry name" value="DHPICSNTHASE"/>
</dbReference>
<evidence type="ECO:0000256" key="1">
    <source>
        <dbReference type="ARBA" id="ARBA00003294"/>
    </source>
</evidence>
<dbReference type="STRING" id="1123380.SAMN02745199_0924"/>
<dbReference type="PIRSF" id="PIRSF001365">
    <property type="entry name" value="DHDPS"/>
    <property type="match status" value="1"/>
</dbReference>
<dbReference type="PROSITE" id="PS00666">
    <property type="entry name" value="DHDPS_2"/>
    <property type="match status" value="1"/>
</dbReference>
<keyword evidence="9 12" id="KW-0456">Lyase</keyword>
<keyword evidence="8 12" id="KW-0457">Lysine biosynthesis</keyword>
<evidence type="ECO:0000256" key="7">
    <source>
        <dbReference type="ARBA" id="ARBA00022915"/>
    </source>
</evidence>
<evidence type="ECO:0000256" key="12">
    <source>
        <dbReference type="HAMAP-Rule" id="MF_00418"/>
    </source>
</evidence>
<dbReference type="HAMAP" id="MF_00418">
    <property type="entry name" value="DapA"/>
    <property type="match status" value="1"/>
</dbReference>
<proteinExistence type="inferred from homology"/>
<evidence type="ECO:0000256" key="3">
    <source>
        <dbReference type="ARBA" id="ARBA00007592"/>
    </source>
</evidence>
<comment type="function">
    <text evidence="1 12">Catalyzes the condensation of (S)-aspartate-beta-semialdehyde [(S)-ASA] and pyruvate to 4-hydroxy-tetrahydrodipicolinate (HTPA).</text>
</comment>
<evidence type="ECO:0000256" key="15">
    <source>
        <dbReference type="PIRSR" id="PIRSR001365-2"/>
    </source>
</evidence>
<comment type="catalytic activity">
    <reaction evidence="11 12">
        <text>L-aspartate 4-semialdehyde + pyruvate = (2S,4S)-4-hydroxy-2,3,4,5-tetrahydrodipicolinate + H2O + H(+)</text>
        <dbReference type="Rhea" id="RHEA:34171"/>
        <dbReference type="ChEBI" id="CHEBI:15361"/>
        <dbReference type="ChEBI" id="CHEBI:15377"/>
        <dbReference type="ChEBI" id="CHEBI:15378"/>
        <dbReference type="ChEBI" id="CHEBI:67139"/>
        <dbReference type="ChEBI" id="CHEBI:537519"/>
        <dbReference type="EC" id="4.3.3.7"/>
    </reaction>
</comment>
<dbReference type="OrthoDB" id="9782828at2"/>
<feature type="active site" description="Proton donor/acceptor" evidence="12 14">
    <location>
        <position position="132"/>
    </location>
</feature>